<organism evidence="2 3">
    <name type="scientific">Dyadobacter chenhuakuii</name>
    <dbReference type="NCBI Taxonomy" id="2909339"/>
    <lineage>
        <taxon>Bacteria</taxon>
        <taxon>Pseudomonadati</taxon>
        <taxon>Bacteroidota</taxon>
        <taxon>Cytophagia</taxon>
        <taxon>Cytophagales</taxon>
        <taxon>Spirosomataceae</taxon>
        <taxon>Dyadobacter</taxon>
    </lineage>
</organism>
<keyword evidence="1" id="KW-0472">Membrane</keyword>
<keyword evidence="1" id="KW-1133">Transmembrane helix</keyword>
<reference evidence="2" key="1">
    <citation type="submission" date="2022-01" db="EMBL/GenBank/DDBJ databases">
        <title>Novel species in genus Dyadobacter.</title>
        <authorList>
            <person name="Ma C."/>
        </authorList>
    </citation>
    <scope>NUCLEOTIDE SEQUENCE</scope>
    <source>
        <strain evidence="2">CY357</strain>
    </source>
</reference>
<evidence type="ECO:0000313" key="3">
    <source>
        <dbReference type="Proteomes" id="UP001139411"/>
    </source>
</evidence>
<proteinExistence type="predicted"/>
<feature type="transmembrane region" description="Helical" evidence="1">
    <location>
        <begin position="75"/>
        <end position="102"/>
    </location>
</feature>
<sequence>MQESELIALWRSYDQKLEENLVLNRQNASAITLIKIKSSVSSMVPMKLFIVLASLLWIAFLSSVLYQTYAYASPFFWFSIATHAVLLTTVIAIYIYQLALIYQTDLGEPLLTTQFRLAKLKSSTLWIYKLMFLHAPVWTTFSIQQKMFANQGWLTAQVIVTLIFLVAALWLFFNIKYENRDRKWFKLLFRGKDWDPIMKSLQMLREMEGFNVGK</sequence>
<dbReference type="EMBL" id="JAKFFV010000021">
    <property type="protein sequence ID" value="MCF2501495.1"/>
    <property type="molecule type" value="Genomic_DNA"/>
</dbReference>
<keyword evidence="1" id="KW-0812">Transmembrane</keyword>
<name>A0A9X1QGW9_9BACT</name>
<dbReference type="RefSeq" id="WP_235179647.1">
    <property type="nucleotide sequence ID" value="NZ_JAKFFV010000021.1"/>
</dbReference>
<evidence type="ECO:0000256" key="1">
    <source>
        <dbReference type="SAM" id="Phobius"/>
    </source>
</evidence>
<feature type="transmembrane region" description="Helical" evidence="1">
    <location>
        <begin position="153"/>
        <end position="173"/>
    </location>
</feature>
<feature type="transmembrane region" description="Helical" evidence="1">
    <location>
        <begin position="123"/>
        <end position="141"/>
    </location>
</feature>
<dbReference type="Proteomes" id="UP001139411">
    <property type="component" value="Unassembled WGS sequence"/>
</dbReference>
<gene>
    <name evidence="2" type="ORF">L0661_24470</name>
</gene>
<dbReference type="AlphaFoldDB" id="A0A9X1QGW9"/>
<protein>
    <submittedName>
        <fullName evidence="2">Uncharacterized protein</fullName>
    </submittedName>
</protein>
<evidence type="ECO:0000313" key="2">
    <source>
        <dbReference type="EMBL" id="MCF2501495.1"/>
    </source>
</evidence>
<comment type="caution">
    <text evidence="2">The sequence shown here is derived from an EMBL/GenBank/DDBJ whole genome shotgun (WGS) entry which is preliminary data.</text>
</comment>
<feature type="transmembrane region" description="Helical" evidence="1">
    <location>
        <begin position="48"/>
        <end position="69"/>
    </location>
</feature>
<accession>A0A9X1QGW9</accession>